<dbReference type="Pfam" id="PF12728">
    <property type="entry name" value="HTH_17"/>
    <property type="match status" value="1"/>
</dbReference>
<reference evidence="2" key="1">
    <citation type="journal article" date="2015" name="Nature">
        <title>Complex archaea that bridge the gap between prokaryotes and eukaryotes.</title>
        <authorList>
            <person name="Spang A."/>
            <person name="Saw J.H."/>
            <person name="Jorgensen S.L."/>
            <person name="Zaremba-Niedzwiedzka K."/>
            <person name="Martijn J."/>
            <person name="Lind A.E."/>
            <person name="van Eijk R."/>
            <person name="Schleper C."/>
            <person name="Guy L."/>
            <person name="Ettema T.J."/>
        </authorList>
    </citation>
    <scope>NUCLEOTIDE SEQUENCE</scope>
</reference>
<name>A0A0F8Z8P0_9ZZZZ</name>
<evidence type="ECO:0000259" key="1">
    <source>
        <dbReference type="Pfam" id="PF12728"/>
    </source>
</evidence>
<accession>A0A0F8Z8P0</accession>
<protein>
    <recommendedName>
        <fullName evidence="1">Helix-turn-helix domain-containing protein</fullName>
    </recommendedName>
</protein>
<dbReference type="InterPro" id="IPR009061">
    <property type="entry name" value="DNA-bd_dom_put_sf"/>
</dbReference>
<feature type="domain" description="Helix-turn-helix" evidence="1">
    <location>
        <begin position="7"/>
        <end position="58"/>
    </location>
</feature>
<dbReference type="AlphaFoldDB" id="A0A0F8Z8P0"/>
<proteinExistence type="predicted"/>
<dbReference type="InterPro" id="IPR010093">
    <property type="entry name" value="SinI_DNA-bd"/>
</dbReference>
<feature type="non-terminal residue" evidence="2">
    <location>
        <position position="82"/>
    </location>
</feature>
<dbReference type="NCBIfam" id="TIGR01764">
    <property type="entry name" value="excise"/>
    <property type="match status" value="1"/>
</dbReference>
<dbReference type="SUPFAM" id="SSF46955">
    <property type="entry name" value="Putative DNA-binding domain"/>
    <property type="match status" value="1"/>
</dbReference>
<dbReference type="InterPro" id="IPR041657">
    <property type="entry name" value="HTH_17"/>
</dbReference>
<organism evidence="2">
    <name type="scientific">marine sediment metagenome</name>
    <dbReference type="NCBI Taxonomy" id="412755"/>
    <lineage>
        <taxon>unclassified sequences</taxon>
        <taxon>metagenomes</taxon>
        <taxon>ecological metagenomes</taxon>
    </lineage>
</organism>
<dbReference type="EMBL" id="LAZR01064993">
    <property type="protein sequence ID" value="KKK56446.1"/>
    <property type="molecule type" value="Genomic_DNA"/>
</dbReference>
<dbReference type="GO" id="GO:0003677">
    <property type="term" value="F:DNA binding"/>
    <property type="evidence" value="ECO:0007669"/>
    <property type="project" value="InterPro"/>
</dbReference>
<comment type="caution">
    <text evidence="2">The sequence shown here is derived from an EMBL/GenBank/DDBJ whole genome shotgun (WGS) entry which is preliminary data.</text>
</comment>
<gene>
    <name evidence="2" type="ORF">LCGC14_3064430</name>
</gene>
<evidence type="ECO:0000313" key="2">
    <source>
        <dbReference type="EMBL" id="KKK56446.1"/>
    </source>
</evidence>
<sequence>MQKRKDVLTTGQVAHICNVAPRTVTKWFDSGQLKGYRIPGSRDRRIPTNELIRFMKAHHIPTDALEIGKMRILIIDSDFESA</sequence>